<sequence>MLCITTTDVVVELCLNIALFVNKNLNADQQFGGISQWWNLTAFGCFLAQVALGDSILVRHLSQCPSRVVVVALAQNVLTSSLIVFRLWAVQKESARYKMDRQNDRIGRAIRVTIDAGLPYTASLFVLLGFHIKAGQAQDVVMHAGVSFNLVICRIVRNDPDEEILSSIMTLPSRPMVIKKEVVVSQTRPNDEWSSHSRWSMGSEVDGDHKARSLHPSEISDSQDEFR</sequence>
<keyword evidence="2" id="KW-1133">Transmembrane helix</keyword>
<keyword evidence="2" id="KW-0472">Membrane</keyword>
<feature type="transmembrane region" description="Helical" evidence="2">
    <location>
        <begin position="109"/>
        <end position="132"/>
    </location>
</feature>
<proteinExistence type="predicted"/>
<dbReference type="Proteomes" id="UP000775547">
    <property type="component" value="Unassembled WGS sequence"/>
</dbReference>
<reference evidence="3" key="2">
    <citation type="submission" date="2021-10" db="EMBL/GenBank/DDBJ databases">
        <title>Phylogenomics reveals ancestral predisposition of the termite-cultivated fungus Termitomyces towards a domesticated lifestyle.</title>
        <authorList>
            <person name="Auxier B."/>
            <person name="Grum-Grzhimaylo A."/>
            <person name="Cardenas M.E."/>
            <person name="Lodge J.D."/>
            <person name="Laessoe T."/>
            <person name="Pedersen O."/>
            <person name="Smith M.E."/>
            <person name="Kuyper T.W."/>
            <person name="Franco-Molano E.A."/>
            <person name="Baroni T.J."/>
            <person name="Aanen D.K."/>
        </authorList>
    </citation>
    <scope>NUCLEOTIDE SEQUENCE</scope>
    <source>
        <strain evidence="3">AP01</strain>
        <tissue evidence="3">Mycelium</tissue>
    </source>
</reference>
<evidence type="ECO:0000256" key="1">
    <source>
        <dbReference type="SAM" id="MobiDB-lite"/>
    </source>
</evidence>
<evidence type="ECO:0000313" key="3">
    <source>
        <dbReference type="EMBL" id="KAG5643616.1"/>
    </source>
</evidence>
<accession>A0A9P7K9N3</accession>
<dbReference type="EMBL" id="JABCKV010000103">
    <property type="protein sequence ID" value="KAG5643616.1"/>
    <property type="molecule type" value="Genomic_DNA"/>
</dbReference>
<evidence type="ECO:0000256" key="2">
    <source>
        <dbReference type="SAM" id="Phobius"/>
    </source>
</evidence>
<reference evidence="3" key="1">
    <citation type="submission" date="2020-07" db="EMBL/GenBank/DDBJ databases">
        <authorList>
            <person name="Nieuwenhuis M."/>
            <person name="Van De Peppel L.J.J."/>
        </authorList>
    </citation>
    <scope>NUCLEOTIDE SEQUENCE</scope>
    <source>
        <strain evidence="3">AP01</strain>
        <tissue evidence="3">Mycelium</tissue>
    </source>
</reference>
<evidence type="ECO:0000313" key="4">
    <source>
        <dbReference type="Proteomes" id="UP000775547"/>
    </source>
</evidence>
<name>A0A9P7K9N3_9AGAR</name>
<dbReference type="OrthoDB" id="3357408at2759"/>
<protein>
    <submittedName>
        <fullName evidence="3">Uncharacterized protein</fullName>
    </submittedName>
</protein>
<feature type="transmembrane region" description="Helical" evidence="2">
    <location>
        <begin position="68"/>
        <end position="88"/>
    </location>
</feature>
<keyword evidence="4" id="KW-1185">Reference proteome</keyword>
<comment type="caution">
    <text evidence="3">The sequence shown here is derived from an EMBL/GenBank/DDBJ whole genome shotgun (WGS) entry which is preliminary data.</text>
</comment>
<organism evidence="3 4">
    <name type="scientific">Asterophora parasitica</name>
    <dbReference type="NCBI Taxonomy" id="117018"/>
    <lineage>
        <taxon>Eukaryota</taxon>
        <taxon>Fungi</taxon>
        <taxon>Dikarya</taxon>
        <taxon>Basidiomycota</taxon>
        <taxon>Agaricomycotina</taxon>
        <taxon>Agaricomycetes</taxon>
        <taxon>Agaricomycetidae</taxon>
        <taxon>Agaricales</taxon>
        <taxon>Tricholomatineae</taxon>
        <taxon>Lyophyllaceae</taxon>
        <taxon>Asterophora</taxon>
    </lineage>
</organism>
<dbReference type="AlphaFoldDB" id="A0A9P7K9N3"/>
<feature type="region of interest" description="Disordered" evidence="1">
    <location>
        <begin position="189"/>
        <end position="227"/>
    </location>
</feature>
<keyword evidence="2" id="KW-0812">Transmembrane</keyword>
<gene>
    <name evidence="3" type="ORF">DXG03_000583</name>
</gene>